<dbReference type="NCBIfam" id="NF001533">
    <property type="entry name" value="PRK00364.2-4"/>
    <property type="match status" value="1"/>
</dbReference>
<evidence type="ECO:0000256" key="3">
    <source>
        <dbReference type="HAMAP-Rule" id="MF_00580"/>
    </source>
</evidence>
<sequence>MLKLRKLELLYGGINVLKPLGDRVVLKAEEEEKTVGGIVLASNAKDKPTTGKVVAVGEGRTLDNGQHVAVSVKEGDKVLFDKYAGREVEYDGEKYLVVHEKDLVAVID</sequence>
<dbReference type="NCBIfam" id="NF001531">
    <property type="entry name" value="PRK00364.2-2"/>
    <property type="match status" value="1"/>
</dbReference>
<dbReference type="SMART" id="SM00883">
    <property type="entry name" value="Cpn10"/>
    <property type="match status" value="1"/>
</dbReference>
<dbReference type="PRINTS" id="PR00297">
    <property type="entry name" value="CHAPERONIN10"/>
</dbReference>
<evidence type="ECO:0000313" key="6">
    <source>
        <dbReference type="Proteomes" id="UP000050816"/>
    </source>
</evidence>
<dbReference type="GO" id="GO:0044183">
    <property type="term" value="F:protein folding chaperone"/>
    <property type="evidence" value="ECO:0007669"/>
    <property type="project" value="InterPro"/>
</dbReference>
<dbReference type="Proteomes" id="UP000050816">
    <property type="component" value="Unassembled WGS sequence"/>
</dbReference>
<dbReference type="FunFam" id="2.30.33.40:FF:000001">
    <property type="entry name" value="10 kDa chaperonin"/>
    <property type="match status" value="1"/>
</dbReference>
<dbReference type="GO" id="GO:0051087">
    <property type="term" value="F:protein-folding chaperone binding"/>
    <property type="evidence" value="ECO:0007669"/>
    <property type="project" value="TreeGrafter"/>
</dbReference>
<dbReference type="GO" id="GO:0005524">
    <property type="term" value="F:ATP binding"/>
    <property type="evidence" value="ECO:0007669"/>
    <property type="project" value="InterPro"/>
</dbReference>
<dbReference type="InterPro" id="IPR037124">
    <property type="entry name" value="Chaperonin_GroES_sf"/>
</dbReference>
<evidence type="ECO:0000256" key="1">
    <source>
        <dbReference type="ARBA" id="ARBA00006975"/>
    </source>
</evidence>
<dbReference type="GO" id="GO:0051082">
    <property type="term" value="F:unfolded protein binding"/>
    <property type="evidence" value="ECO:0007669"/>
    <property type="project" value="TreeGrafter"/>
</dbReference>
<dbReference type="PANTHER" id="PTHR10772">
    <property type="entry name" value="10 KDA HEAT SHOCK PROTEIN"/>
    <property type="match status" value="1"/>
</dbReference>
<dbReference type="Pfam" id="PF00166">
    <property type="entry name" value="Cpn10"/>
    <property type="match status" value="1"/>
</dbReference>
<name>A0A0R1UFD7_9LACO</name>
<dbReference type="InterPro" id="IPR020818">
    <property type="entry name" value="Chaperonin_GroES"/>
</dbReference>
<comment type="subunit">
    <text evidence="3">Heptamer of 7 subunits arranged in a ring. Interacts with the chaperonin GroEL.</text>
</comment>
<dbReference type="AlphaFoldDB" id="A0A0R1UFD7"/>
<dbReference type="PATRIC" id="fig|1423760.3.peg.1790"/>
<dbReference type="PANTHER" id="PTHR10772:SF58">
    <property type="entry name" value="CO-CHAPERONIN GROES"/>
    <property type="match status" value="1"/>
</dbReference>
<dbReference type="NCBIfam" id="NF001534">
    <property type="entry name" value="PRK00364.2-5"/>
    <property type="match status" value="1"/>
</dbReference>
<gene>
    <name evidence="3" type="primary">groES</name>
    <name evidence="3" type="synonym">groS</name>
    <name evidence="5" type="ORF">FC43_GL001714</name>
</gene>
<dbReference type="InterPro" id="IPR018369">
    <property type="entry name" value="Chaprnonin_Cpn10_CS"/>
</dbReference>
<organism evidence="5 6">
    <name type="scientific">Limosilactobacillus ingluviei DSM 15946</name>
    <dbReference type="NCBI Taxonomy" id="1423760"/>
    <lineage>
        <taxon>Bacteria</taxon>
        <taxon>Bacillati</taxon>
        <taxon>Bacillota</taxon>
        <taxon>Bacilli</taxon>
        <taxon>Lactobacillales</taxon>
        <taxon>Lactobacillaceae</taxon>
        <taxon>Limosilactobacillus</taxon>
    </lineage>
</organism>
<evidence type="ECO:0000313" key="5">
    <source>
        <dbReference type="EMBL" id="KRL89381.1"/>
    </source>
</evidence>
<dbReference type="PROSITE" id="PS00681">
    <property type="entry name" value="CHAPERONINS_CPN10"/>
    <property type="match status" value="1"/>
</dbReference>
<protein>
    <recommendedName>
        <fullName evidence="3">Co-chaperonin GroES</fullName>
    </recommendedName>
    <alternativeName>
        <fullName evidence="3">10 kDa chaperonin</fullName>
    </alternativeName>
    <alternativeName>
        <fullName evidence="3">Chaperonin-10</fullName>
        <shortName evidence="3">Cpn10</shortName>
    </alternativeName>
</protein>
<dbReference type="InterPro" id="IPR011032">
    <property type="entry name" value="GroES-like_sf"/>
</dbReference>
<evidence type="ECO:0000256" key="4">
    <source>
        <dbReference type="RuleBase" id="RU000535"/>
    </source>
</evidence>
<dbReference type="CDD" id="cd00320">
    <property type="entry name" value="cpn10"/>
    <property type="match status" value="1"/>
</dbReference>
<evidence type="ECO:0000256" key="2">
    <source>
        <dbReference type="ARBA" id="ARBA00023186"/>
    </source>
</evidence>
<dbReference type="Gene3D" id="2.30.33.40">
    <property type="entry name" value="GroES chaperonin"/>
    <property type="match status" value="1"/>
</dbReference>
<comment type="function">
    <text evidence="3 4">Together with the chaperonin GroEL, plays an essential role in assisting protein folding. The GroEL-GroES system forms a nano-cage that allows encapsulation of the non-native substrate proteins and provides a physical environment optimized to promote and accelerate protein folding. GroES binds to the apical surface of the GroEL ring, thereby capping the opening of the GroEL channel.</text>
</comment>
<dbReference type="GO" id="GO:0046872">
    <property type="term" value="F:metal ion binding"/>
    <property type="evidence" value="ECO:0007669"/>
    <property type="project" value="TreeGrafter"/>
</dbReference>
<dbReference type="SUPFAM" id="SSF50129">
    <property type="entry name" value="GroES-like"/>
    <property type="match status" value="1"/>
</dbReference>
<keyword evidence="3" id="KW-0963">Cytoplasm</keyword>
<comment type="caution">
    <text evidence="5">The sequence shown here is derived from an EMBL/GenBank/DDBJ whole genome shotgun (WGS) entry which is preliminary data.</text>
</comment>
<dbReference type="EMBL" id="AZFK01000047">
    <property type="protein sequence ID" value="KRL89381.1"/>
    <property type="molecule type" value="Genomic_DNA"/>
</dbReference>
<keyword evidence="2 3" id="KW-0143">Chaperone</keyword>
<reference evidence="5 6" key="1">
    <citation type="journal article" date="2015" name="Genome Announc.">
        <title>Expanding the biotechnology potential of lactobacilli through comparative genomics of 213 strains and associated genera.</title>
        <authorList>
            <person name="Sun Z."/>
            <person name="Harris H.M."/>
            <person name="McCann A."/>
            <person name="Guo C."/>
            <person name="Argimon S."/>
            <person name="Zhang W."/>
            <person name="Yang X."/>
            <person name="Jeffery I.B."/>
            <person name="Cooney J.C."/>
            <person name="Kagawa T.F."/>
            <person name="Liu W."/>
            <person name="Song Y."/>
            <person name="Salvetti E."/>
            <person name="Wrobel A."/>
            <person name="Rasinkangas P."/>
            <person name="Parkhill J."/>
            <person name="Rea M.C."/>
            <person name="O'Sullivan O."/>
            <person name="Ritari J."/>
            <person name="Douillard F.P."/>
            <person name="Paul Ross R."/>
            <person name="Yang R."/>
            <person name="Briner A.E."/>
            <person name="Felis G.E."/>
            <person name="de Vos W.M."/>
            <person name="Barrangou R."/>
            <person name="Klaenhammer T.R."/>
            <person name="Caufield P.W."/>
            <person name="Cui Y."/>
            <person name="Zhang H."/>
            <person name="O'Toole P.W."/>
        </authorList>
    </citation>
    <scope>NUCLEOTIDE SEQUENCE [LARGE SCALE GENOMIC DNA]</scope>
    <source>
        <strain evidence="5 6">DSM 15946</strain>
    </source>
</reference>
<dbReference type="GO" id="GO:0005737">
    <property type="term" value="C:cytoplasm"/>
    <property type="evidence" value="ECO:0007669"/>
    <property type="project" value="UniProtKB-SubCell"/>
</dbReference>
<comment type="subcellular location">
    <subcellularLocation>
        <location evidence="3">Cytoplasm</location>
    </subcellularLocation>
</comment>
<accession>A0A0R1UFD7</accession>
<comment type="similarity">
    <text evidence="1 3 4">Belongs to the GroES chaperonin family.</text>
</comment>
<proteinExistence type="inferred from homology"/>
<dbReference type="HAMAP" id="MF_00580">
    <property type="entry name" value="CH10"/>
    <property type="match status" value="1"/>
</dbReference>